<evidence type="ECO:0000313" key="2">
    <source>
        <dbReference type="Proteomes" id="UP000204602"/>
    </source>
</evidence>
<dbReference type="GeneID" id="26633417"/>
<gene>
    <name evidence="1" type="ORF">TSARBOMBA_153</name>
</gene>
<dbReference type="KEGG" id="vg:26633417"/>
<sequence>MKRERLYSEKHTALFPIIHEDTQFICTRGLGDPDMVHVYANEEEVTKYGSYAIKDQGDALYLYCAPDNSSSFSRTVKKENIEGEIHEIMRHAVRRDYNFCK</sequence>
<protein>
    <submittedName>
        <fullName evidence="1">Uncharacterized protein</fullName>
    </submittedName>
</protein>
<organism evidence="1 2">
    <name type="scientific">Bacillus phage TsarBomba</name>
    <dbReference type="NCBI Taxonomy" id="1690456"/>
    <lineage>
        <taxon>Viruses</taxon>
        <taxon>Duplodnaviria</taxon>
        <taxon>Heunggongvirae</taxon>
        <taxon>Uroviricota</taxon>
        <taxon>Caudoviricetes</taxon>
        <taxon>Herelleviridae</taxon>
        <taxon>Bastillevirinae</taxon>
        <taxon>Tsarbombavirus</taxon>
        <taxon>Tsarbombavirus tsarbomba</taxon>
    </lineage>
</organism>
<dbReference type="RefSeq" id="YP_009206968.1">
    <property type="nucleotide sequence ID" value="NC_028890.1"/>
</dbReference>
<dbReference type="EMBL" id="KT224359">
    <property type="protein sequence ID" value="ALA13187.1"/>
    <property type="molecule type" value="Genomic_DNA"/>
</dbReference>
<accession>A0A0K2D0J2</accession>
<proteinExistence type="predicted"/>
<evidence type="ECO:0000313" key="1">
    <source>
        <dbReference type="EMBL" id="ALA13187.1"/>
    </source>
</evidence>
<name>A0A0K2D0J2_9CAUD</name>
<keyword evidence="2" id="KW-1185">Reference proteome</keyword>
<dbReference type="Proteomes" id="UP000204602">
    <property type="component" value="Segment"/>
</dbReference>
<reference evidence="1 2" key="1">
    <citation type="journal article" date="2015" name="Genome Announc.">
        <title>Complete Genome Sequence of Bacillus cereus Group Phage TsarBomba.</title>
        <authorList>
            <person name="Erill I."/>
            <person name="Caruso S.M."/>
        </authorList>
    </citation>
    <scope>NUCLEOTIDE SEQUENCE [LARGE SCALE GENOMIC DNA]</scope>
</reference>